<dbReference type="GO" id="GO:0016020">
    <property type="term" value="C:membrane"/>
    <property type="evidence" value="ECO:0000318"/>
    <property type="project" value="GO_Central"/>
</dbReference>
<dbReference type="Pfam" id="PF00168">
    <property type="entry name" value="C2"/>
    <property type="match status" value="2"/>
</dbReference>
<dbReference type="PANTHER" id="PTHR45911">
    <property type="entry name" value="C2 DOMAIN-CONTAINING PROTEIN"/>
    <property type="match status" value="1"/>
</dbReference>
<feature type="compositionally biased region" description="Basic and acidic residues" evidence="3">
    <location>
        <begin position="298"/>
        <end position="312"/>
    </location>
</feature>
<feature type="domain" description="C2" evidence="4">
    <location>
        <begin position="142"/>
        <end position="263"/>
    </location>
</feature>
<dbReference type="InterPro" id="IPR000008">
    <property type="entry name" value="C2_dom"/>
</dbReference>
<dbReference type="SMR" id="A2E5I2"/>
<dbReference type="OrthoDB" id="5973539at2759"/>
<organism evidence="5 6">
    <name type="scientific">Trichomonas vaginalis (strain ATCC PRA-98 / G3)</name>
    <dbReference type="NCBI Taxonomy" id="412133"/>
    <lineage>
        <taxon>Eukaryota</taxon>
        <taxon>Metamonada</taxon>
        <taxon>Parabasalia</taxon>
        <taxon>Trichomonadida</taxon>
        <taxon>Trichomonadidae</taxon>
        <taxon>Trichomonas</taxon>
    </lineage>
</organism>
<gene>
    <name evidence="5" type="ORF">TVAG_038690</name>
</gene>
<dbReference type="PRINTS" id="PR00360">
    <property type="entry name" value="C2DOMAIN"/>
</dbReference>
<feature type="region of interest" description="Disordered" evidence="3">
    <location>
        <begin position="288"/>
        <end position="318"/>
    </location>
</feature>
<evidence type="ECO:0000259" key="4">
    <source>
        <dbReference type="PROSITE" id="PS50004"/>
    </source>
</evidence>
<dbReference type="Proteomes" id="UP000001542">
    <property type="component" value="Unassembled WGS sequence"/>
</dbReference>
<dbReference type="Gene3D" id="2.60.40.150">
    <property type="entry name" value="C2 domain"/>
    <property type="match status" value="2"/>
</dbReference>
<evidence type="ECO:0000313" key="6">
    <source>
        <dbReference type="Proteomes" id="UP000001542"/>
    </source>
</evidence>
<dbReference type="GO" id="GO:0005509">
    <property type="term" value="F:calcium ion binding"/>
    <property type="evidence" value="ECO:0000318"/>
    <property type="project" value="GO_Central"/>
</dbReference>
<dbReference type="EMBL" id="DS113308">
    <property type="protein sequence ID" value="EAY12023.1"/>
    <property type="molecule type" value="Genomic_DNA"/>
</dbReference>
<dbReference type="VEuPathDB" id="TrichDB:TVAG_038690"/>
<evidence type="ECO:0000313" key="5">
    <source>
        <dbReference type="EMBL" id="EAY12023.1"/>
    </source>
</evidence>
<dbReference type="InParanoid" id="A2E5I2"/>
<accession>A2E5I2</accession>
<dbReference type="AlphaFoldDB" id="A2E5I2"/>
<proteinExistence type="predicted"/>
<dbReference type="STRING" id="5722.A2E5I2"/>
<feature type="non-terminal residue" evidence="5">
    <location>
        <position position="1"/>
    </location>
</feature>
<reference evidence="5" key="2">
    <citation type="journal article" date="2007" name="Science">
        <title>Draft genome sequence of the sexually transmitted pathogen Trichomonas vaginalis.</title>
        <authorList>
            <person name="Carlton J.M."/>
            <person name="Hirt R.P."/>
            <person name="Silva J.C."/>
            <person name="Delcher A.L."/>
            <person name="Schatz M."/>
            <person name="Zhao Q."/>
            <person name="Wortman J.R."/>
            <person name="Bidwell S.L."/>
            <person name="Alsmark U.C.M."/>
            <person name="Besteiro S."/>
            <person name="Sicheritz-Ponten T."/>
            <person name="Noel C.J."/>
            <person name="Dacks J.B."/>
            <person name="Foster P.G."/>
            <person name="Simillion C."/>
            <person name="Van de Peer Y."/>
            <person name="Miranda-Saavedra D."/>
            <person name="Barton G.J."/>
            <person name="Westrop G.D."/>
            <person name="Mueller S."/>
            <person name="Dessi D."/>
            <person name="Fiori P.L."/>
            <person name="Ren Q."/>
            <person name="Paulsen I."/>
            <person name="Zhang H."/>
            <person name="Bastida-Corcuera F.D."/>
            <person name="Simoes-Barbosa A."/>
            <person name="Brown M.T."/>
            <person name="Hayes R.D."/>
            <person name="Mukherjee M."/>
            <person name="Okumura C.Y."/>
            <person name="Schneider R."/>
            <person name="Smith A.J."/>
            <person name="Vanacova S."/>
            <person name="Villalvazo M."/>
            <person name="Haas B.J."/>
            <person name="Pertea M."/>
            <person name="Feldblyum T.V."/>
            <person name="Utterback T.R."/>
            <person name="Shu C.L."/>
            <person name="Osoegawa K."/>
            <person name="de Jong P.J."/>
            <person name="Hrdy I."/>
            <person name="Horvathova L."/>
            <person name="Zubacova Z."/>
            <person name="Dolezal P."/>
            <person name="Malik S.B."/>
            <person name="Logsdon J.M. Jr."/>
            <person name="Henze K."/>
            <person name="Gupta A."/>
            <person name="Wang C.C."/>
            <person name="Dunne R.L."/>
            <person name="Upcroft J.A."/>
            <person name="Upcroft P."/>
            <person name="White O."/>
            <person name="Salzberg S.L."/>
            <person name="Tang P."/>
            <person name="Chiu C.-H."/>
            <person name="Lee Y.-S."/>
            <person name="Embley T.M."/>
            <person name="Coombs G.H."/>
            <person name="Mottram J.C."/>
            <person name="Tachezy J."/>
            <person name="Fraser-Liggett C.M."/>
            <person name="Johnson P.J."/>
        </authorList>
    </citation>
    <scope>NUCLEOTIDE SEQUENCE [LARGE SCALE GENOMIC DNA]</scope>
    <source>
        <strain evidence="5">G3</strain>
    </source>
</reference>
<dbReference type="PANTHER" id="PTHR45911:SF4">
    <property type="entry name" value="MULTIPLE C2 AND TRANSMEMBRANE DOMAIN-CONTAINING PROTEIN"/>
    <property type="match status" value="1"/>
</dbReference>
<dbReference type="VEuPathDB" id="TrichDB:TVAGG3_0507940"/>
<reference evidence="5" key="1">
    <citation type="submission" date="2006-10" db="EMBL/GenBank/DDBJ databases">
        <authorList>
            <person name="Amadeo P."/>
            <person name="Zhao Q."/>
            <person name="Wortman J."/>
            <person name="Fraser-Liggett C."/>
            <person name="Carlton J."/>
        </authorList>
    </citation>
    <scope>NUCLEOTIDE SEQUENCE</scope>
    <source>
        <strain evidence="5">G3</strain>
    </source>
</reference>
<keyword evidence="1" id="KW-0479">Metal-binding</keyword>
<evidence type="ECO:0000256" key="1">
    <source>
        <dbReference type="ARBA" id="ARBA00022723"/>
    </source>
</evidence>
<name>A2E5I2_TRIV3</name>
<dbReference type="eggNOG" id="KOG1012">
    <property type="taxonomic scope" value="Eukaryota"/>
</dbReference>
<protein>
    <submittedName>
        <fullName evidence="5">C2 domain containing protein</fullName>
    </submittedName>
</protein>
<dbReference type="SUPFAM" id="SSF49562">
    <property type="entry name" value="C2 domain (Calcium/lipid-binding domain, CaLB)"/>
    <property type="match status" value="2"/>
</dbReference>
<dbReference type="SMART" id="SM00239">
    <property type="entry name" value="C2"/>
    <property type="match status" value="2"/>
</dbReference>
<sequence length="538" mass="61744">DNSAPTEKKADPVVIHCTVVDAQGLPAMDLNGKADPFCALNVNGKGEPQKTQVVMKDKNPVWNQDFNIPVENPEKDKLYITVYDFDEGNDNDVIGFNRLPINDIKVGDAPVERTVELKKRHGIRPDRGVVHLKLSAFNPGEEPGAAPAAEHPVKSEVPPKAEFLDCTVVSASNLVKMDKHGLSDPYVVLKLNANGETQKTEVIKKELNPQWNQEFHFTLIDKKTDVLIIECYDWDDHNSHDLIGNAILELAQFSYDIPIEADVPLKKEGGHRKDRGAVHLKFTIHKDKTGESDDEKEEEPKVLTRDLKPDKSKKSKKPKMSILEMNKLEFFHGPVQKYTDEIYFRVYYEPLEGHRHHTHLDFNLAIINVTDLRYATTLDPKTLPPFLRSNVKDDKRLPEEDHKKRMKYPKHALKYKEFMDKNVKILPIVRTKTVIKCPTPIRIEASYYPDKTKYPDAPDKVVVFDHKMTIIYRGEQLVLKGIAFENGTSYEFDINFNPQNNFTMFEWIRSMPAEFAPRSDRWAAYNAEQPQEETYKGE</sequence>
<evidence type="ECO:0000256" key="2">
    <source>
        <dbReference type="ARBA" id="ARBA00022837"/>
    </source>
</evidence>
<keyword evidence="6" id="KW-1185">Reference proteome</keyword>
<dbReference type="InterPro" id="IPR035892">
    <property type="entry name" value="C2_domain_sf"/>
</dbReference>
<feature type="domain" description="C2" evidence="4">
    <location>
        <begin position="1"/>
        <end position="115"/>
    </location>
</feature>
<keyword evidence="2" id="KW-0106">Calcium</keyword>
<evidence type="ECO:0000256" key="3">
    <source>
        <dbReference type="SAM" id="MobiDB-lite"/>
    </source>
</evidence>
<dbReference type="PROSITE" id="PS50004">
    <property type="entry name" value="C2"/>
    <property type="match status" value="2"/>
</dbReference>